<evidence type="ECO:0000259" key="8">
    <source>
        <dbReference type="Pfam" id="PF13396"/>
    </source>
</evidence>
<proteinExistence type="predicted"/>
<feature type="transmembrane region" description="Helical" evidence="6">
    <location>
        <begin position="40"/>
        <end position="65"/>
    </location>
</feature>
<name>A0A0G0VGD0_9BACT</name>
<evidence type="ECO:0000256" key="4">
    <source>
        <dbReference type="ARBA" id="ARBA00022989"/>
    </source>
</evidence>
<keyword evidence="7" id="KW-0732">Signal</keyword>
<keyword evidence="2" id="KW-1003">Cell membrane</keyword>
<feature type="signal peptide" evidence="7">
    <location>
        <begin position="1"/>
        <end position="24"/>
    </location>
</feature>
<dbReference type="Pfam" id="PF13396">
    <property type="entry name" value="PLDc_N"/>
    <property type="match status" value="1"/>
</dbReference>
<dbReference type="GO" id="GO:0005886">
    <property type="term" value="C:plasma membrane"/>
    <property type="evidence" value="ECO:0007669"/>
    <property type="project" value="UniProtKB-SubCell"/>
</dbReference>
<evidence type="ECO:0000256" key="2">
    <source>
        <dbReference type="ARBA" id="ARBA00022475"/>
    </source>
</evidence>
<evidence type="ECO:0000256" key="6">
    <source>
        <dbReference type="SAM" id="Phobius"/>
    </source>
</evidence>
<dbReference type="EMBL" id="LCAW01000002">
    <property type="protein sequence ID" value="KKR99863.1"/>
    <property type="molecule type" value="Genomic_DNA"/>
</dbReference>
<evidence type="ECO:0000256" key="5">
    <source>
        <dbReference type="ARBA" id="ARBA00023136"/>
    </source>
</evidence>
<evidence type="ECO:0000256" key="7">
    <source>
        <dbReference type="SAM" id="SignalP"/>
    </source>
</evidence>
<accession>A0A0G0VGD0</accession>
<dbReference type="Proteomes" id="UP000033930">
    <property type="component" value="Unassembled WGS sequence"/>
</dbReference>
<protein>
    <recommendedName>
        <fullName evidence="8">Cardiolipin synthase N-terminal domain-containing protein</fullName>
    </recommendedName>
</protein>
<keyword evidence="4 6" id="KW-1133">Transmembrane helix</keyword>
<organism evidence="9 10">
    <name type="scientific">Candidatus Uhrbacteria bacterium GW2011_GWC1_41_20</name>
    <dbReference type="NCBI Taxonomy" id="1618983"/>
    <lineage>
        <taxon>Bacteria</taxon>
        <taxon>Candidatus Uhriibacteriota</taxon>
    </lineage>
</organism>
<sequence length="104" mass="12116">MSKLFGKVLAVFSIFLATASTALAECTLNGQIVPCEDVPSWIFLFPILIFVISIAFFVFWIWMLVDAIQNQKEDRPMWILIIVFLNFLGSIIYYFSEKRKRNKK</sequence>
<feature type="domain" description="Cardiolipin synthase N-terminal" evidence="8">
    <location>
        <begin position="58"/>
        <end position="95"/>
    </location>
</feature>
<evidence type="ECO:0000313" key="9">
    <source>
        <dbReference type="EMBL" id="KKR99863.1"/>
    </source>
</evidence>
<dbReference type="InterPro" id="IPR027379">
    <property type="entry name" value="CLS_N"/>
</dbReference>
<feature type="transmembrane region" description="Helical" evidence="6">
    <location>
        <begin position="77"/>
        <end position="96"/>
    </location>
</feature>
<reference evidence="9 10" key="1">
    <citation type="journal article" date="2015" name="Nature">
        <title>rRNA introns, odd ribosomes, and small enigmatic genomes across a large radiation of phyla.</title>
        <authorList>
            <person name="Brown C.T."/>
            <person name="Hug L.A."/>
            <person name="Thomas B.C."/>
            <person name="Sharon I."/>
            <person name="Castelle C.J."/>
            <person name="Singh A."/>
            <person name="Wilkins M.J."/>
            <person name="Williams K.H."/>
            <person name="Banfield J.F."/>
        </authorList>
    </citation>
    <scope>NUCLEOTIDE SEQUENCE [LARGE SCALE GENOMIC DNA]</scope>
</reference>
<evidence type="ECO:0000313" key="10">
    <source>
        <dbReference type="Proteomes" id="UP000033930"/>
    </source>
</evidence>
<dbReference type="AlphaFoldDB" id="A0A0G0VGD0"/>
<evidence type="ECO:0000256" key="1">
    <source>
        <dbReference type="ARBA" id="ARBA00004651"/>
    </source>
</evidence>
<evidence type="ECO:0000256" key="3">
    <source>
        <dbReference type="ARBA" id="ARBA00022692"/>
    </source>
</evidence>
<comment type="subcellular location">
    <subcellularLocation>
        <location evidence="1">Cell membrane</location>
        <topology evidence="1">Multi-pass membrane protein</topology>
    </subcellularLocation>
</comment>
<keyword evidence="3 6" id="KW-0812">Transmembrane</keyword>
<feature type="chain" id="PRO_5002535001" description="Cardiolipin synthase N-terminal domain-containing protein" evidence="7">
    <location>
        <begin position="25"/>
        <end position="104"/>
    </location>
</feature>
<comment type="caution">
    <text evidence="9">The sequence shown here is derived from an EMBL/GenBank/DDBJ whole genome shotgun (WGS) entry which is preliminary data.</text>
</comment>
<gene>
    <name evidence="9" type="ORF">UU50_C0002G0045</name>
</gene>
<keyword evidence="5 6" id="KW-0472">Membrane</keyword>